<evidence type="ECO:0000259" key="14">
    <source>
        <dbReference type="PROSITE" id="PS50851"/>
    </source>
</evidence>
<dbReference type="SMART" id="SM00387">
    <property type="entry name" value="HATPase_c"/>
    <property type="match status" value="1"/>
</dbReference>
<dbReference type="PANTHER" id="PTHR43395">
    <property type="entry name" value="SENSOR HISTIDINE KINASE CHEA"/>
    <property type="match status" value="1"/>
</dbReference>
<dbReference type="Gene3D" id="2.30.30.40">
    <property type="entry name" value="SH3 Domains"/>
    <property type="match status" value="1"/>
</dbReference>
<sequence length="686" mass="73014">MTGQDPIEAFRIEAGELLEATEQALLDLSHDLTSRELIDTVFRGMHTLKGSGAMFGFDALAAFTHHCETAFDKVRKGQARASPELVALTLSAMDHMRTLIDQPNSDGVDSESADLLARLQALLDGAGAPAAVDCGEDAGHDTTTATTITAGPGQGWHLNFRLPANALATGTNPLLLLDELRELGATDVVADFDAVPPLDELDPTQCLMGWSLNLPASATRDVIEDVFLFVLDDMELSITPIADDEAAALAEGGPPDTAAVAVSPAPSEHAALAIAEVASAEPASAKAARGPSESVRVPAERLDLLMDRVGELVIVQSRLAQLAGNGISGPAGELALRSISEEVERLANELRDTMMVLRMVPIAALFGRFRRLVHDLARETGKSIELVTDGESTEIDKTVSERLADPIVHLIRNACDHGLETEEERLAAGKAATGRIRLSAQQAGGEVLITIEDDGRGISRERVRAKAEANGLIQPGQVLSDSELLQLIFQPGFSTAAQITNLSGRGVGMDVVKRTIEGLRGHIDMTSEPGKGSVITLRIPLTLAIIDGLLVRVGDNNYVIPLAAVEECLELSLEEDIRSRGRSMIQLRERLVPFLRLRELFATGTRPDPFQKIVVIATGGERVGLVVDQIIGSHQTVIKSMSSLHRSIPSFSGATILGDGGVALILDVVQLVALGQSHEERLRAAG</sequence>
<dbReference type="InterPro" id="IPR036641">
    <property type="entry name" value="HPT_dom_sf"/>
</dbReference>
<comment type="caution">
    <text evidence="17">The sequence shown here is derived from an EMBL/GenBank/DDBJ whole genome shotgun (WGS) entry which is preliminary data.</text>
</comment>
<keyword evidence="9" id="KW-0067">ATP-binding</keyword>
<feature type="modified residue" description="Phosphohistidine" evidence="12">
    <location>
        <position position="46"/>
    </location>
</feature>
<evidence type="ECO:0000256" key="1">
    <source>
        <dbReference type="ARBA" id="ARBA00000085"/>
    </source>
</evidence>
<keyword evidence="7" id="KW-0547">Nucleotide-binding</keyword>
<accession>A0A0B8ZCQ3</accession>
<feature type="domain" description="CheW-like" evidence="14">
    <location>
        <begin position="545"/>
        <end position="677"/>
    </location>
</feature>
<dbReference type="SUPFAM" id="SSF47384">
    <property type="entry name" value="Homodimeric domain of signal transducing histidine kinase"/>
    <property type="match status" value="1"/>
</dbReference>
<keyword evidence="8 17" id="KW-0418">Kinase</keyword>
<dbReference type="InterPro" id="IPR004105">
    <property type="entry name" value="CheA-like_dim"/>
</dbReference>
<dbReference type="SUPFAM" id="SSF55874">
    <property type="entry name" value="ATPase domain of HSP90 chaperone/DNA topoisomerase II/histidine kinase"/>
    <property type="match status" value="1"/>
</dbReference>
<reference evidence="17 18" key="1">
    <citation type="submission" date="2014-10" db="EMBL/GenBank/DDBJ databases">
        <title>Draft genome sequence of Novosphingobium subterraneum DSM 12447.</title>
        <authorList>
            <person name="Gan H.M."/>
            <person name="Gan H.Y."/>
            <person name="Savka M.A."/>
        </authorList>
    </citation>
    <scope>NUCLEOTIDE SEQUENCE [LARGE SCALE GENOMIC DNA]</scope>
    <source>
        <strain evidence="17 18">DSM 12447</strain>
    </source>
</reference>
<dbReference type="CDD" id="cd16916">
    <property type="entry name" value="HATPase_CheA-like"/>
    <property type="match status" value="1"/>
</dbReference>
<evidence type="ECO:0000256" key="3">
    <source>
        <dbReference type="ARBA" id="ARBA00021495"/>
    </source>
</evidence>
<evidence type="ECO:0000313" key="18">
    <source>
        <dbReference type="Proteomes" id="UP000031338"/>
    </source>
</evidence>
<dbReference type="SMART" id="SM00260">
    <property type="entry name" value="CheW"/>
    <property type="match status" value="1"/>
</dbReference>
<keyword evidence="18" id="KW-1185">Reference proteome</keyword>
<evidence type="ECO:0000256" key="4">
    <source>
        <dbReference type="ARBA" id="ARBA00022500"/>
    </source>
</evidence>
<dbReference type="InterPro" id="IPR036097">
    <property type="entry name" value="HisK_dim/P_sf"/>
</dbReference>
<dbReference type="GO" id="GO:0005737">
    <property type="term" value="C:cytoplasm"/>
    <property type="evidence" value="ECO:0007669"/>
    <property type="project" value="InterPro"/>
</dbReference>
<dbReference type="PROSITE" id="PS51061">
    <property type="entry name" value="R3H"/>
    <property type="match status" value="1"/>
</dbReference>
<dbReference type="GO" id="GO:0005524">
    <property type="term" value="F:ATP binding"/>
    <property type="evidence" value="ECO:0007669"/>
    <property type="project" value="UniProtKB-KW"/>
</dbReference>
<dbReference type="AlphaFoldDB" id="A0A0B8ZCQ3"/>
<dbReference type="InterPro" id="IPR036890">
    <property type="entry name" value="HATPase_C_sf"/>
</dbReference>
<dbReference type="Pfam" id="PF02518">
    <property type="entry name" value="HATPase_c"/>
    <property type="match status" value="1"/>
</dbReference>
<name>A0A0B8ZCQ3_9SPHN</name>
<feature type="domain" description="Histidine kinase" evidence="13">
    <location>
        <begin position="303"/>
        <end position="543"/>
    </location>
</feature>
<dbReference type="GO" id="GO:0000155">
    <property type="term" value="F:phosphorelay sensor kinase activity"/>
    <property type="evidence" value="ECO:0007669"/>
    <property type="project" value="InterPro"/>
</dbReference>
<evidence type="ECO:0000256" key="8">
    <source>
        <dbReference type="ARBA" id="ARBA00022777"/>
    </source>
</evidence>
<dbReference type="InterPro" id="IPR036061">
    <property type="entry name" value="CheW-like_dom_sf"/>
</dbReference>
<dbReference type="FunFam" id="3.30.565.10:FF:000016">
    <property type="entry name" value="Chemotaxis protein CheA, putative"/>
    <property type="match status" value="1"/>
</dbReference>
<dbReference type="PROSITE" id="PS50894">
    <property type="entry name" value="HPT"/>
    <property type="match status" value="1"/>
</dbReference>
<evidence type="ECO:0000313" key="17">
    <source>
        <dbReference type="EMBL" id="KHS43999.1"/>
    </source>
</evidence>
<evidence type="ECO:0000256" key="10">
    <source>
        <dbReference type="ARBA" id="ARBA00023012"/>
    </source>
</evidence>
<dbReference type="PATRIC" id="fig|48936.3.peg.3425"/>
<evidence type="ECO:0000259" key="15">
    <source>
        <dbReference type="PROSITE" id="PS50894"/>
    </source>
</evidence>
<proteinExistence type="predicted"/>
<dbReference type="Proteomes" id="UP000031338">
    <property type="component" value="Unassembled WGS sequence"/>
</dbReference>
<dbReference type="Pfam" id="PF01584">
    <property type="entry name" value="CheW"/>
    <property type="match status" value="1"/>
</dbReference>
<dbReference type="EC" id="2.7.13.3" evidence="2"/>
<dbReference type="InterPro" id="IPR003594">
    <property type="entry name" value="HATPase_dom"/>
</dbReference>
<dbReference type="CDD" id="cd00731">
    <property type="entry name" value="CheA_reg"/>
    <property type="match status" value="1"/>
</dbReference>
<dbReference type="Pfam" id="PF02895">
    <property type="entry name" value="H-kinase_dim"/>
    <property type="match status" value="1"/>
</dbReference>
<dbReference type="STRING" id="48936.NJ75_03401"/>
<keyword evidence="10" id="KW-0902">Two-component regulatory system</keyword>
<dbReference type="Gene3D" id="1.10.287.560">
    <property type="entry name" value="Histidine kinase CheA-like, homodimeric domain"/>
    <property type="match status" value="1"/>
</dbReference>
<dbReference type="RefSeq" id="WP_039336572.1">
    <property type="nucleotide sequence ID" value="NZ_JRVC01000019.1"/>
</dbReference>
<dbReference type="InterPro" id="IPR002545">
    <property type="entry name" value="CheW-lke_dom"/>
</dbReference>
<dbReference type="EMBL" id="JRVC01000019">
    <property type="protein sequence ID" value="KHS43999.1"/>
    <property type="molecule type" value="Genomic_DNA"/>
</dbReference>
<dbReference type="InterPro" id="IPR008207">
    <property type="entry name" value="Sig_transdc_His_kin_Hpt_dom"/>
</dbReference>
<evidence type="ECO:0000256" key="9">
    <source>
        <dbReference type="ARBA" id="ARBA00022840"/>
    </source>
</evidence>
<evidence type="ECO:0000259" key="13">
    <source>
        <dbReference type="PROSITE" id="PS50109"/>
    </source>
</evidence>
<dbReference type="InterPro" id="IPR037006">
    <property type="entry name" value="CheA-like_homodim_sf"/>
</dbReference>
<evidence type="ECO:0000256" key="6">
    <source>
        <dbReference type="ARBA" id="ARBA00022679"/>
    </source>
</evidence>
<evidence type="ECO:0000256" key="5">
    <source>
        <dbReference type="ARBA" id="ARBA00022553"/>
    </source>
</evidence>
<comment type="function">
    <text evidence="11">Involved in the transmission of sensory signals from the chemoreceptors to the flagellar motors. CheA is autophosphorylated; it can transfer its phosphate group to either CheB or CheY.</text>
</comment>
<dbReference type="SUPFAM" id="SSF50341">
    <property type="entry name" value="CheW-like"/>
    <property type="match status" value="1"/>
</dbReference>
<dbReference type="Pfam" id="PF01627">
    <property type="entry name" value="Hpt"/>
    <property type="match status" value="1"/>
</dbReference>
<evidence type="ECO:0000256" key="7">
    <source>
        <dbReference type="ARBA" id="ARBA00022741"/>
    </source>
</evidence>
<dbReference type="SUPFAM" id="SSF47226">
    <property type="entry name" value="Histidine-containing phosphotransfer domain, HPT domain"/>
    <property type="match status" value="1"/>
</dbReference>
<gene>
    <name evidence="17" type="ORF">NJ75_03401</name>
</gene>
<dbReference type="PANTHER" id="PTHR43395:SF10">
    <property type="entry name" value="CHEMOTAXIS PROTEIN CHEA"/>
    <property type="match status" value="1"/>
</dbReference>
<dbReference type="PRINTS" id="PR00344">
    <property type="entry name" value="BCTRLSENSOR"/>
</dbReference>
<dbReference type="SMART" id="SM01231">
    <property type="entry name" value="H-kinase_dim"/>
    <property type="match status" value="1"/>
</dbReference>
<dbReference type="InterPro" id="IPR004358">
    <property type="entry name" value="Sig_transdc_His_kin-like_C"/>
</dbReference>
<evidence type="ECO:0000256" key="12">
    <source>
        <dbReference type="PROSITE-ProRule" id="PRU00110"/>
    </source>
</evidence>
<organism evidence="17 18">
    <name type="scientific">Novosphingobium subterraneum</name>
    <dbReference type="NCBI Taxonomy" id="48936"/>
    <lineage>
        <taxon>Bacteria</taxon>
        <taxon>Pseudomonadati</taxon>
        <taxon>Pseudomonadota</taxon>
        <taxon>Alphaproteobacteria</taxon>
        <taxon>Sphingomonadales</taxon>
        <taxon>Sphingomonadaceae</taxon>
        <taxon>Novosphingobium</taxon>
    </lineage>
</organism>
<feature type="domain" description="R3H" evidence="16">
    <location>
        <begin position="333"/>
        <end position="403"/>
    </location>
</feature>
<evidence type="ECO:0000256" key="11">
    <source>
        <dbReference type="ARBA" id="ARBA00035100"/>
    </source>
</evidence>
<keyword evidence="5 12" id="KW-0597">Phosphoprotein</keyword>
<dbReference type="Gene3D" id="1.20.120.160">
    <property type="entry name" value="HPT domain"/>
    <property type="match status" value="1"/>
</dbReference>
<protein>
    <recommendedName>
        <fullName evidence="3">Chemotaxis protein CheA</fullName>
        <ecNumber evidence="2">2.7.13.3</ecNumber>
    </recommendedName>
</protein>
<feature type="domain" description="HPt" evidence="15">
    <location>
        <begin position="1"/>
        <end position="103"/>
    </location>
</feature>
<dbReference type="GO" id="GO:0006935">
    <property type="term" value="P:chemotaxis"/>
    <property type="evidence" value="ECO:0007669"/>
    <property type="project" value="UniProtKB-KW"/>
</dbReference>
<dbReference type="PROSITE" id="PS50851">
    <property type="entry name" value="CHEW"/>
    <property type="match status" value="1"/>
</dbReference>
<dbReference type="CDD" id="cd00088">
    <property type="entry name" value="HPT"/>
    <property type="match status" value="1"/>
</dbReference>
<dbReference type="PROSITE" id="PS50109">
    <property type="entry name" value="HIS_KIN"/>
    <property type="match status" value="1"/>
</dbReference>
<dbReference type="SMART" id="SM00073">
    <property type="entry name" value="HPT"/>
    <property type="match status" value="1"/>
</dbReference>
<evidence type="ECO:0000259" key="16">
    <source>
        <dbReference type="PROSITE" id="PS51061"/>
    </source>
</evidence>
<dbReference type="InterPro" id="IPR001374">
    <property type="entry name" value="R3H_dom"/>
</dbReference>
<dbReference type="GO" id="GO:0003676">
    <property type="term" value="F:nucleic acid binding"/>
    <property type="evidence" value="ECO:0007669"/>
    <property type="project" value="UniProtKB-UniRule"/>
</dbReference>
<dbReference type="Gene3D" id="3.30.565.10">
    <property type="entry name" value="Histidine kinase-like ATPase, C-terminal domain"/>
    <property type="match status" value="1"/>
</dbReference>
<dbReference type="InterPro" id="IPR051315">
    <property type="entry name" value="Bact_Chemotaxis_CheA"/>
</dbReference>
<keyword evidence="4" id="KW-0145">Chemotaxis</keyword>
<dbReference type="InterPro" id="IPR005467">
    <property type="entry name" value="His_kinase_dom"/>
</dbReference>
<keyword evidence="6 17" id="KW-0808">Transferase</keyword>
<comment type="catalytic activity">
    <reaction evidence="1">
        <text>ATP + protein L-histidine = ADP + protein N-phospho-L-histidine.</text>
        <dbReference type="EC" id="2.7.13.3"/>
    </reaction>
</comment>
<evidence type="ECO:0000256" key="2">
    <source>
        <dbReference type="ARBA" id="ARBA00012438"/>
    </source>
</evidence>